<dbReference type="AlphaFoldDB" id="A0A9D1ELN5"/>
<dbReference type="Proteomes" id="UP000886841">
    <property type="component" value="Unassembled WGS sequence"/>
</dbReference>
<feature type="domain" description="HTH LytTR-type" evidence="1">
    <location>
        <begin position="57"/>
        <end position="157"/>
    </location>
</feature>
<proteinExistence type="predicted"/>
<dbReference type="InterPro" id="IPR007492">
    <property type="entry name" value="LytTR_DNA-bd_dom"/>
</dbReference>
<dbReference type="InterPro" id="IPR046947">
    <property type="entry name" value="LytR-like"/>
</dbReference>
<reference evidence="2" key="1">
    <citation type="submission" date="2020-10" db="EMBL/GenBank/DDBJ databases">
        <authorList>
            <person name="Gilroy R."/>
        </authorList>
    </citation>
    <scope>NUCLEOTIDE SEQUENCE</scope>
    <source>
        <strain evidence="2">ChiSxjej1B13-7041</strain>
    </source>
</reference>
<evidence type="ECO:0000313" key="2">
    <source>
        <dbReference type="EMBL" id="HIR94277.1"/>
    </source>
</evidence>
<evidence type="ECO:0000313" key="3">
    <source>
        <dbReference type="Proteomes" id="UP000886841"/>
    </source>
</evidence>
<evidence type="ECO:0000259" key="1">
    <source>
        <dbReference type="PROSITE" id="PS50930"/>
    </source>
</evidence>
<protein>
    <submittedName>
        <fullName evidence="2">LytTR family transcriptional regulator</fullName>
    </submittedName>
</protein>
<dbReference type="GO" id="GO:0000156">
    <property type="term" value="F:phosphorelay response regulator activity"/>
    <property type="evidence" value="ECO:0007669"/>
    <property type="project" value="InterPro"/>
</dbReference>
<dbReference type="Gene3D" id="2.40.50.1020">
    <property type="entry name" value="LytTr DNA-binding domain"/>
    <property type="match status" value="1"/>
</dbReference>
<dbReference type="PANTHER" id="PTHR37299">
    <property type="entry name" value="TRANSCRIPTIONAL REGULATOR-RELATED"/>
    <property type="match status" value="1"/>
</dbReference>
<dbReference type="EMBL" id="DVHU01000113">
    <property type="protein sequence ID" value="HIR94277.1"/>
    <property type="molecule type" value="Genomic_DNA"/>
</dbReference>
<gene>
    <name evidence="2" type="ORF">IAB98_12750</name>
</gene>
<organism evidence="2 3">
    <name type="scientific">Candidatus Egerieimonas intestinavium</name>
    <dbReference type="NCBI Taxonomy" id="2840777"/>
    <lineage>
        <taxon>Bacteria</taxon>
        <taxon>Bacillati</taxon>
        <taxon>Bacillota</taxon>
        <taxon>Clostridia</taxon>
        <taxon>Lachnospirales</taxon>
        <taxon>Lachnospiraceae</taxon>
        <taxon>Lachnospiraceae incertae sedis</taxon>
        <taxon>Candidatus Egerieimonas</taxon>
    </lineage>
</organism>
<dbReference type="PROSITE" id="PS50930">
    <property type="entry name" value="HTH_LYTTR"/>
    <property type="match status" value="1"/>
</dbReference>
<dbReference type="PANTHER" id="PTHR37299:SF1">
    <property type="entry name" value="STAGE 0 SPORULATION PROTEIN A HOMOLOG"/>
    <property type="match status" value="1"/>
</dbReference>
<name>A0A9D1ELN5_9FIRM</name>
<dbReference type="Pfam" id="PF04397">
    <property type="entry name" value="LytTR"/>
    <property type="match status" value="1"/>
</dbReference>
<dbReference type="GO" id="GO:0003677">
    <property type="term" value="F:DNA binding"/>
    <property type="evidence" value="ECO:0007669"/>
    <property type="project" value="InterPro"/>
</dbReference>
<reference evidence="2" key="2">
    <citation type="journal article" date="2021" name="PeerJ">
        <title>Extensive microbial diversity within the chicken gut microbiome revealed by metagenomics and culture.</title>
        <authorList>
            <person name="Gilroy R."/>
            <person name="Ravi A."/>
            <person name="Getino M."/>
            <person name="Pursley I."/>
            <person name="Horton D.L."/>
            <person name="Alikhan N.F."/>
            <person name="Baker D."/>
            <person name="Gharbi K."/>
            <person name="Hall N."/>
            <person name="Watson M."/>
            <person name="Adriaenssens E.M."/>
            <person name="Foster-Nyarko E."/>
            <person name="Jarju S."/>
            <person name="Secka A."/>
            <person name="Antonio M."/>
            <person name="Oren A."/>
            <person name="Chaudhuri R.R."/>
            <person name="La Ragione R."/>
            <person name="Hildebrand F."/>
            <person name="Pallen M.J."/>
        </authorList>
    </citation>
    <scope>NUCLEOTIDE SEQUENCE</scope>
    <source>
        <strain evidence="2">ChiSxjej1B13-7041</strain>
    </source>
</reference>
<dbReference type="SMART" id="SM00850">
    <property type="entry name" value="LytTR"/>
    <property type="match status" value="1"/>
</dbReference>
<sequence>MQIIIIHDETAYLENTHEKIARFCQENQIDGTVRSFSGVREALQELQKEMNGASQKLLLELKGREIVLGCEEILYMERDKRKTFITCAGEEPIVVSEKLESLLQRLDAGAFSRCHNSFIVNFRHVREYRRNSFLLEDGSVIPVSRKYARSVKEQFEEWTAGMQ</sequence>
<accession>A0A9D1ELN5</accession>
<comment type="caution">
    <text evidence="2">The sequence shown here is derived from an EMBL/GenBank/DDBJ whole genome shotgun (WGS) entry which is preliminary data.</text>
</comment>